<dbReference type="RefSeq" id="XP_067752164.1">
    <property type="nucleotide sequence ID" value="XM_067903864.1"/>
</dbReference>
<dbReference type="InterPro" id="IPR004113">
    <property type="entry name" value="FAD-bd_oxidored_4_C"/>
</dbReference>
<evidence type="ECO:0000256" key="2">
    <source>
        <dbReference type="ARBA" id="ARBA00022827"/>
    </source>
</evidence>
<evidence type="ECO:0000256" key="1">
    <source>
        <dbReference type="ARBA" id="ARBA00022630"/>
    </source>
</evidence>
<dbReference type="InterPro" id="IPR016171">
    <property type="entry name" value="Vanillyl_alc_oxidase_C-sub2"/>
</dbReference>
<evidence type="ECO:0000313" key="5">
    <source>
        <dbReference type="Proteomes" id="UP000674318"/>
    </source>
</evidence>
<dbReference type="GO" id="GO:0003824">
    <property type="term" value="F:catalytic activity"/>
    <property type="evidence" value="ECO:0007669"/>
    <property type="project" value="InterPro"/>
</dbReference>
<keyword evidence="1" id="KW-0285">Flavoprotein</keyword>
<dbReference type="Proteomes" id="UP000674318">
    <property type="component" value="Unassembled WGS sequence"/>
</dbReference>
<dbReference type="SUPFAM" id="SSF55103">
    <property type="entry name" value="FAD-linked oxidases, C-terminal domain"/>
    <property type="match status" value="1"/>
</dbReference>
<dbReference type="EMBL" id="JAFJZO010000041">
    <property type="protein sequence ID" value="KAG5488341.1"/>
    <property type="molecule type" value="Genomic_DNA"/>
</dbReference>
<name>A0A836H7R5_9TRYP</name>
<proteinExistence type="predicted"/>
<dbReference type="Pfam" id="PF02913">
    <property type="entry name" value="FAD-oxidase_C"/>
    <property type="match status" value="1"/>
</dbReference>
<reference evidence="4 5" key="1">
    <citation type="submission" date="2021-02" db="EMBL/GenBank/DDBJ databases">
        <title>Porcisia hertigi Genome sequencing and assembly.</title>
        <authorList>
            <person name="Almutairi H."/>
            <person name="Gatherer D."/>
        </authorList>
    </citation>
    <scope>NUCLEOTIDE SEQUENCE [LARGE SCALE GENOMIC DNA]</scope>
    <source>
        <strain evidence="4 5">C119</strain>
    </source>
</reference>
<evidence type="ECO:0000259" key="3">
    <source>
        <dbReference type="Pfam" id="PF02913"/>
    </source>
</evidence>
<evidence type="ECO:0000313" key="4">
    <source>
        <dbReference type="EMBL" id="KAG5488341.1"/>
    </source>
</evidence>
<accession>A0A836H7R5</accession>
<organism evidence="4 5">
    <name type="scientific">Porcisia hertigi</name>
    <dbReference type="NCBI Taxonomy" id="2761500"/>
    <lineage>
        <taxon>Eukaryota</taxon>
        <taxon>Discoba</taxon>
        <taxon>Euglenozoa</taxon>
        <taxon>Kinetoplastea</taxon>
        <taxon>Metakinetoplastina</taxon>
        <taxon>Trypanosomatida</taxon>
        <taxon>Trypanosomatidae</taxon>
        <taxon>Leishmaniinae</taxon>
        <taxon>Porcisia</taxon>
    </lineage>
</organism>
<keyword evidence="2" id="KW-0274">FAD</keyword>
<dbReference type="KEGG" id="phet:94293941"/>
<keyword evidence="5" id="KW-1185">Reference proteome</keyword>
<feature type="domain" description="FAD-binding oxidoreductase/transferase type 4 C-terminal" evidence="3">
    <location>
        <begin position="5"/>
        <end position="54"/>
    </location>
</feature>
<dbReference type="InterPro" id="IPR016164">
    <property type="entry name" value="FAD-linked_Oxase-like_C"/>
</dbReference>
<dbReference type="GeneID" id="94293941"/>
<gene>
    <name evidence="4" type="ORF">JKF63_07936</name>
</gene>
<dbReference type="OrthoDB" id="258980at2759"/>
<sequence length="59" mass="6522">MILCAFEVGCTVSGEHGIGAGEVCHLVRVHDRDYIAIQEVIRQALDPDNNMNPGYFYPS</sequence>
<protein>
    <recommendedName>
        <fullName evidence="3">FAD-binding oxidoreductase/transferase type 4 C-terminal domain-containing protein</fullName>
    </recommendedName>
</protein>
<dbReference type="Gene3D" id="1.10.45.10">
    <property type="entry name" value="Vanillyl-alcohol Oxidase, Chain A, domain 4"/>
    <property type="match status" value="1"/>
</dbReference>
<dbReference type="GO" id="GO:0050660">
    <property type="term" value="F:flavin adenine dinucleotide binding"/>
    <property type="evidence" value="ECO:0007669"/>
    <property type="project" value="InterPro"/>
</dbReference>
<comment type="caution">
    <text evidence="4">The sequence shown here is derived from an EMBL/GenBank/DDBJ whole genome shotgun (WGS) entry which is preliminary data.</text>
</comment>
<dbReference type="AlphaFoldDB" id="A0A836H7R5"/>